<name>A0ABV8DNC7_9NOCA</name>
<evidence type="ECO:0000313" key="1">
    <source>
        <dbReference type="EMBL" id="MFC3961575.1"/>
    </source>
</evidence>
<dbReference type="InterPro" id="IPR012349">
    <property type="entry name" value="Split_barrel_FMN-bd"/>
</dbReference>
<evidence type="ECO:0008006" key="3">
    <source>
        <dbReference type="Google" id="ProtNLM"/>
    </source>
</evidence>
<reference evidence="2" key="1">
    <citation type="journal article" date="2019" name="Int. J. Syst. Evol. Microbiol.">
        <title>The Global Catalogue of Microorganisms (GCM) 10K type strain sequencing project: providing services to taxonomists for standard genome sequencing and annotation.</title>
        <authorList>
            <consortium name="The Broad Institute Genomics Platform"/>
            <consortium name="The Broad Institute Genome Sequencing Center for Infectious Disease"/>
            <person name="Wu L."/>
            <person name="Ma J."/>
        </authorList>
    </citation>
    <scope>NUCLEOTIDE SEQUENCE [LARGE SCALE GENOMIC DNA]</scope>
    <source>
        <strain evidence="2">CGMCC 4.7330</strain>
    </source>
</reference>
<proteinExistence type="predicted"/>
<dbReference type="Proteomes" id="UP001595696">
    <property type="component" value="Unassembled WGS sequence"/>
</dbReference>
<dbReference type="EMBL" id="JBHSAX010000005">
    <property type="protein sequence ID" value="MFC3961575.1"/>
    <property type="molecule type" value="Genomic_DNA"/>
</dbReference>
<comment type="caution">
    <text evidence="1">The sequence shown here is derived from an EMBL/GenBank/DDBJ whole genome shotgun (WGS) entry which is preliminary data.</text>
</comment>
<evidence type="ECO:0000313" key="2">
    <source>
        <dbReference type="Proteomes" id="UP001595696"/>
    </source>
</evidence>
<keyword evidence="2" id="KW-1185">Reference proteome</keyword>
<gene>
    <name evidence="1" type="ORF">ACFO0B_06195</name>
</gene>
<organism evidence="1 2">
    <name type="scientific">Nocardia jiangsuensis</name>
    <dbReference type="NCBI Taxonomy" id="1691563"/>
    <lineage>
        <taxon>Bacteria</taxon>
        <taxon>Bacillati</taxon>
        <taxon>Actinomycetota</taxon>
        <taxon>Actinomycetes</taxon>
        <taxon>Mycobacteriales</taxon>
        <taxon>Nocardiaceae</taxon>
        <taxon>Nocardia</taxon>
    </lineage>
</organism>
<dbReference type="RefSeq" id="WP_378611323.1">
    <property type="nucleotide sequence ID" value="NZ_JBHSAX010000005.1"/>
</dbReference>
<sequence>MFSAGVLSPSRAVTPEVAGRRSGQPVRLPIVVADHAGQRYLVSMLGPEAGWVRDVTAANGRAALLRRGREAVRLIEVAVHDRAPILRRYPVFRVDPR</sequence>
<dbReference type="Gene3D" id="2.30.110.10">
    <property type="entry name" value="Electron Transport, Fmn-binding Protein, Chain A"/>
    <property type="match status" value="1"/>
</dbReference>
<protein>
    <recommendedName>
        <fullName evidence="3">Deazaflavin-dependent oxidoreductase (Nitroreductase family)</fullName>
    </recommendedName>
</protein>
<accession>A0ABV8DNC7</accession>